<keyword evidence="1" id="KW-1133">Transmembrane helix</keyword>
<keyword evidence="3" id="KW-1185">Reference proteome</keyword>
<sequence length="64" mass="6658">MVQAIANSRKHDYKSPCICNVTLEGTYESPTISNIATEEFVIPAMLAAAAVSGAVGAVVSKLMS</sequence>
<evidence type="ECO:0000313" key="2">
    <source>
        <dbReference type="EMBL" id="SFF57456.1"/>
    </source>
</evidence>
<protein>
    <submittedName>
        <fullName evidence="2">Uncharacterized protein</fullName>
    </submittedName>
</protein>
<name>A0A1I2JXG6_9CLOT</name>
<reference evidence="2 3" key="1">
    <citation type="submission" date="2016-10" db="EMBL/GenBank/DDBJ databases">
        <authorList>
            <person name="de Groot N.N."/>
        </authorList>
    </citation>
    <scope>NUCLEOTIDE SEQUENCE [LARGE SCALE GENOMIC DNA]</scope>
    <source>
        <strain evidence="2 3">NLAE-zl-G419</strain>
    </source>
</reference>
<dbReference type="STRING" id="1529.SAMN04487885_10348"/>
<feature type="transmembrane region" description="Helical" evidence="1">
    <location>
        <begin position="40"/>
        <end position="59"/>
    </location>
</feature>
<gene>
    <name evidence="2" type="ORF">SAMN04487885_10348</name>
</gene>
<dbReference type="RefSeq" id="WP_074844518.1">
    <property type="nucleotide sequence ID" value="NZ_FOOE01000003.1"/>
</dbReference>
<dbReference type="AlphaFoldDB" id="A0A1I2JXG6"/>
<keyword evidence="1" id="KW-0472">Membrane</keyword>
<dbReference type="EMBL" id="FOOE01000003">
    <property type="protein sequence ID" value="SFF57456.1"/>
    <property type="molecule type" value="Genomic_DNA"/>
</dbReference>
<evidence type="ECO:0000313" key="3">
    <source>
        <dbReference type="Proteomes" id="UP000182135"/>
    </source>
</evidence>
<dbReference type="eggNOG" id="ENOG5032822">
    <property type="taxonomic scope" value="Bacteria"/>
</dbReference>
<keyword evidence="1" id="KW-0812">Transmembrane</keyword>
<accession>A0A1I2JXG6</accession>
<organism evidence="2 3">
    <name type="scientific">Clostridium cadaveris</name>
    <dbReference type="NCBI Taxonomy" id="1529"/>
    <lineage>
        <taxon>Bacteria</taxon>
        <taxon>Bacillati</taxon>
        <taxon>Bacillota</taxon>
        <taxon>Clostridia</taxon>
        <taxon>Eubacteriales</taxon>
        <taxon>Clostridiaceae</taxon>
        <taxon>Clostridium</taxon>
    </lineage>
</organism>
<dbReference type="Proteomes" id="UP000182135">
    <property type="component" value="Unassembled WGS sequence"/>
</dbReference>
<proteinExistence type="predicted"/>
<evidence type="ECO:0000256" key="1">
    <source>
        <dbReference type="SAM" id="Phobius"/>
    </source>
</evidence>